<name>A0ABW2RMA2_9BACL</name>
<dbReference type="Proteomes" id="UP001596500">
    <property type="component" value="Unassembled WGS sequence"/>
</dbReference>
<gene>
    <name evidence="1" type="ORF">ACFQNG_14050</name>
</gene>
<protein>
    <recommendedName>
        <fullName evidence="3">Macro domain-containing protein</fullName>
    </recommendedName>
</protein>
<evidence type="ECO:0000313" key="1">
    <source>
        <dbReference type="EMBL" id="MFC7442212.1"/>
    </source>
</evidence>
<dbReference type="InterPro" id="IPR043472">
    <property type="entry name" value="Macro_dom-like"/>
</dbReference>
<accession>A0ABW2RMA2</accession>
<comment type="caution">
    <text evidence="1">The sequence shown here is derived from an EMBL/GenBank/DDBJ whole genome shotgun (WGS) entry which is preliminary data.</text>
</comment>
<reference evidence="2" key="1">
    <citation type="journal article" date="2019" name="Int. J. Syst. Evol. Microbiol.">
        <title>The Global Catalogue of Microorganisms (GCM) 10K type strain sequencing project: providing services to taxonomists for standard genome sequencing and annotation.</title>
        <authorList>
            <consortium name="The Broad Institute Genomics Platform"/>
            <consortium name="The Broad Institute Genome Sequencing Center for Infectious Disease"/>
            <person name="Wu L."/>
            <person name="Ma J."/>
        </authorList>
    </citation>
    <scope>NUCLEOTIDE SEQUENCE [LARGE SCALE GENOMIC DNA]</scope>
    <source>
        <strain evidence="2">CGMCC 1.12942</strain>
    </source>
</reference>
<dbReference type="SUPFAM" id="SSF52949">
    <property type="entry name" value="Macro domain-like"/>
    <property type="match status" value="1"/>
</dbReference>
<proteinExistence type="predicted"/>
<dbReference type="EMBL" id="JBHTBW010000046">
    <property type="protein sequence ID" value="MFC7442212.1"/>
    <property type="molecule type" value="Genomic_DNA"/>
</dbReference>
<keyword evidence="2" id="KW-1185">Reference proteome</keyword>
<organism evidence="1 2">
    <name type="scientific">Laceyella putida</name>
    <dbReference type="NCBI Taxonomy" id="110101"/>
    <lineage>
        <taxon>Bacteria</taxon>
        <taxon>Bacillati</taxon>
        <taxon>Bacillota</taxon>
        <taxon>Bacilli</taxon>
        <taxon>Bacillales</taxon>
        <taxon>Thermoactinomycetaceae</taxon>
        <taxon>Laceyella</taxon>
    </lineage>
</organism>
<sequence length="157" mass="18317">MSWLLLISNCTVIGHQCNCLGVMDTEIAKRICDLYPEVYEADQNYPIPFGEKRLGHLSCAWVKDKYVGSRLVYNLYGQHRYGRKGNYTVVRKLEQALEEMMKKIESVEDLCGEEWIKVGLPYGMGAEFVSGDWNEIMHVIEKVSNQFYRDIYLYQLQ</sequence>
<evidence type="ECO:0008006" key="3">
    <source>
        <dbReference type="Google" id="ProtNLM"/>
    </source>
</evidence>
<evidence type="ECO:0000313" key="2">
    <source>
        <dbReference type="Proteomes" id="UP001596500"/>
    </source>
</evidence>
<dbReference type="RefSeq" id="WP_379865941.1">
    <property type="nucleotide sequence ID" value="NZ_JBHTBW010000046.1"/>
</dbReference>
<dbReference type="Gene3D" id="3.40.220.10">
    <property type="entry name" value="Leucine Aminopeptidase, subunit E, domain 1"/>
    <property type="match status" value="1"/>
</dbReference>